<dbReference type="EMBL" id="ML991820">
    <property type="protein sequence ID" value="KAF2232040.1"/>
    <property type="molecule type" value="Genomic_DNA"/>
</dbReference>
<dbReference type="PANTHER" id="PTHR10622:SF13">
    <property type="entry name" value="NACHT DOMAIN-CONTAINING PROTEIN"/>
    <property type="match status" value="1"/>
</dbReference>
<dbReference type="PANTHER" id="PTHR10622">
    <property type="entry name" value="HET DOMAIN-CONTAINING PROTEIN"/>
    <property type="match status" value="1"/>
</dbReference>
<evidence type="ECO:0000256" key="1">
    <source>
        <dbReference type="ARBA" id="ARBA00022737"/>
    </source>
</evidence>
<dbReference type="SUPFAM" id="SSF52540">
    <property type="entry name" value="P-loop containing nucleoside triphosphate hydrolases"/>
    <property type="match status" value="1"/>
</dbReference>
<gene>
    <name evidence="5" type="ORF">EV356DRAFT_518075</name>
</gene>
<dbReference type="PROSITE" id="PS50088">
    <property type="entry name" value="ANK_REPEAT"/>
    <property type="match status" value="2"/>
</dbReference>
<sequence>MRLLTEDDDHKVILRTFDRGNVPDYAILSHTWRTDNSQEVSFQDLGSGTIENKAGYDKIRFCQKQAAADGLRYFWVDTCCINKHDVNELNTAINSMFRWYRQATKCYVYLADVHVPDELVDAQAFPITWGHAFRTSRWFSRGWTLQELLAPATVEFFSANGKKLGNKISLEQGIYEATRIPIRALTKYSLEEFSIDDRISWATKRMTTVEEDRIYCLLGIFDVSLPLIYGEGEHHASKRLMKEIEAQTEQSQKNPFVRHEGYERIIEENHTACLRSLGFLTLDARQNDIASAHPDTCEWLFETTEFRKWRDQTDLADHNGVLWLKGKPGAGKSTLMKHALNYCKEEFGDQLMLAYFFNARGERLEKTALGLLRSIVYQLMQGDNAIRDRFILRFHEKQTMYEAGELEWRTSDLCEFIISEIKQRHSKPTLLFVDALDECGNADVGDVVDMLEMLSIKATRSKSTLRICLSSRHYPLIDIKKKLELIVESSEKHRQDIVKYVSDKLDIENEEAGHVIERKADGVFLWAVLVVAMLNKATRAGRVEETQKMLDDLPCDLEKVFDAMLAKDETHKAETVLMLQWVLFSPNPLNPKELFWAVMTKAAPQLIQQRHHTRPTDKIIQRRITDSSKGLIEVRPGARSTVQFIHQSVNDFLLRNQRLQKLDPTLKPDPGCASHQRLWSCCREYIRLMDMTWISRKPIAEVRDTYPFMEYAMASVFNFANKALPDDRTRFHDLPHFPAQKFEVWQWLQECNGNWFEVWKKFIQSVDDLYLRNHGLFVSKDPALLYTLCANRYQRLSMSLLSGPGANVNIQGGYHGNALQAASYTGQQEIVKILMEKGADVNAQGGACYNALQAALYKGQQEIVKMLLEKGADVNARGGMFGSALQAANSQRHQTIRVMQVWPEELASVIIYTMLWSLIRHPKVFLKLEVHNVTTVGMKILRATLSVDQCLLYCIISDDEAVHATGSNANAGLPAVSSPRRMQQEVSRIQPRRREHGCIRSTLRNVDLFSLEDKISIDAIPYDAARTSLRNNFHWSSGTIRLI</sequence>
<dbReference type="SMART" id="SM00248">
    <property type="entry name" value="ANK"/>
    <property type="match status" value="2"/>
</dbReference>
<feature type="domain" description="Nephrocystin 3-like N-terminal" evidence="4">
    <location>
        <begin position="295"/>
        <end position="472"/>
    </location>
</feature>
<dbReference type="Pfam" id="PF24883">
    <property type="entry name" value="NPHP3_N"/>
    <property type="match status" value="1"/>
</dbReference>
<feature type="repeat" description="ANK" evidence="2">
    <location>
        <begin position="847"/>
        <end position="879"/>
    </location>
</feature>
<dbReference type="Gene3D" id="3.40.50.300">
    <property type="entry name" value="P-loop containing nucleotide triphosphate hydrolases"/>
    <property type="match status" value="1"/>
</dbReference>
<feature type="domain" description="Heterokaryon incompatibility" evidence="3">
    <location>
        <begin position="25"/>
        <end position="114"/>
    </location>
</feature>
<dbReference type="AlphaFoldDB" id="A0A6A6H2X8"/>
<accession>A0A6A6H2X8</accession>
<name>A0A6A6H2X8_VIRVR</name>
<evidence type="ECO:0000256" key="2">
    <source>
        <dbReference type="PROSITE-ProRule" id="PRU00023"/>
    </source>
</evidence>
<dbReference type="InterPro" id="IPR056884">
    <property type="entry name" value="NPHP3-like_N"/>
</dbReference>
<evidence type="ECO:0000259" key="3">
    <source>
        <dbReference type="Pfam" id="PF06985"/>
    </source>
</evidence>
<dbReference type="SUPFAM" id="SSF48403">
    <property type="entry name" value="Ankyrin repeat"/>
    <property type="match status" value="1"/>
</dbReference>
<feature type="repeat" description="ANK" evidence="2">
    <location>
        <begin position="814"/>
        <end position="846"/>
    </location>
</feature>
<dbReference type="InterPro" id="IPR027417">
    <property type="entry name" value="P-loop_NTPase"/>
</dbReference>
<dbReference type="PROSITE" id="PS50297">
    <property type="entry name" value="ANK_REP_REGION"/>
    <property type="match status" value="2"/>
</dbReference>
<proteinExistence type="predicted"/>
<reference evidence="5" key="1">
    <citation type="journal article" date="2020" name="Stud. Mycol.">
        <title>101 Dothideomycetes genomes: a test case for predicting lifestyles and emergence of pathogens.</title>
        <authorList>
            <person name="Haridas S."/>
            <person name="Albert R."/>
            <person name="Binder M."/>
            <person name="Bloem J."/>
            <person name="Labutti K."/>
            <person name="Salamov A."/>
            <person name="Andreopoulos B."/>
            <person name="Baker S."/>
            <person name="Barry K."/>
            <person name="Bills G."/>
            <person name="Bluhm B."/>
            <person name="Cannon C."/>
            <person name="Castanera R."/>
            <person name="Culley D."/>
            <person name="Daum C."/>
            <person name="Ezra D."/>
            <person name="Gonzalez J."/>
            <person name="Henrissat B."/>
            <person name="Kuo A."/>
            <person name="Liang C."/>
            <person name="Lipzen A."/>
            <person name="Lutzoni F."/>
            <person name="Magnuson J."/>
            <person name="Mondo S."/>
            <person name="Nolan M."/>
            <person name="Ohm R."/>
            <person name="Pangilinan J."/>
            <person name="Park H.-J."/>
            <person name="Ramirez L."/>
            <person name="Alfaro M."/>
            <person name="Sun H."/>
            <person name="Tritt A."/>
            <person name="Yoshinaga Y."/>
            <person name="Zwiers L.-H."/>
            <person name="Turgeon B."/>
            <person name="Goodwin S."/>
            <person name="Spatafora J."/>
            <person name="Crous P."/>
            <person name="Grigoriev I."/>
        </authorList>
    </citation>
    <scope>NUCLEOTIDE SEQUENCE</scope>
    <source>
        <strain evidence="5">Tuck. ex Michener</strain>
    </source>
</reference>
<evidence type="ECO:0000259" key="4">
    <source>
        <dbReference type="Pfam" id="PF24883"/>
    </source>
</evidence>
<dbReference type="InterPro" id="IPR002110">
    <property type="entry name" value="Ankyrin_rpt"/>
</dbReference>
<dbReference type="Proteomes" id="UP000800092">
    <property type="component" value="Unassembled WGS sequence"/>
</dbReference>
<protein>
    <submittedName>
        <fullName evidence="5">HET-domain-containing protein</fullName>
    </submittedName>
</protein>
<evidence type="ECO:0000313" key="5">
    <source>
        <dbReference type="EMBL" id="KAF2232040.1"/>
    </source>
</evidence>
<dbReference type="Pfam" id="PF06985">
    <property type="entry name" value="HET"/>
    <property type="match status" value="1"/>
</dbReference>
<dbReference type="Pfam" id="PF12796">
    <property type="entry name" value="Ank_2"/>
    <property type="match status" value="1"/>
</dbReference>
<evidence type="ECO:0000313" key="6">
    <source>
        <dbReference type="Proteomes" id="UP000800092"/>
    </source>
</evidence>
<keyword evidence="1" id="KW-0677">Repeat</keyword>
<organism evidence="5 6">
    <name type="scientific">Viridothelium virens</name>
    <name type="common">Speckled blister lichen</name>
    <name type="synonym">Trypethelium virens</name>
    <dbReference type="NCBI Taxonomy" id="1048519"/>
    <lineage>
        <taxon>Eukaryota</taxon>
        <taxon>Fungi</taxon>
        <taxon>Dikarya</taxon>
        <taxon>Ascomycota</taxon>
        <taxon>Pezizomycotina</taxon>
        <taxon>Dothideomycetes</taxon>
        <taxon>Dothideomycetes incertae sedis</taxon>
        <taxon>Trypetheliales</taxon>
        <taxon>Trypetheliaceae</taxon>
        <taxon>Viridothelium</taxon>
    </lineage>
</organism>
<keyword evidence="2" id="KW-0040">ANK repeat</keyword>
<dbReference type="Gene3D" id="1.25.40.20">
    <property type="entry name" value="Ankyrin repeat-containing domain"/>
    <property type="match status" value="1"/>
</dbReference>
<dbReference type="InterPro" id="IPR036770">
    <property type="entry name" value="Ankyrin_rpt-contain_sf"/>
</dbReference>
<dbReference type="InterPro" id="IPR010730">
    <property type="entry name" value="HET"/>
</dbReference>
<keyword evidence="6" id="KW-1185">Reference proteome</keyword>
<dbReference type="OrthoDB" id="194358at2759"/>